<evidence type="ECO:0000313" key="2">
    <source>
        <dbReference type="EMBL" id="EER19025.1"/>
    </source>
</evidence>
<dbReference type="EMBL" id="GG671321">
    <property type="protein sequence ID" value="EER19025.1"/>
    <property type="molecule type" value="Genomic_DNA"/>
</dbReference>
<proteinExistence type="predicted"/>
<sequence length="158" mass="16640">SSLAHLAEPMNAVEFEDEIYIADRGNNRVVAWPSDGSGTMGRLVSGSNPGSGMCDLYAPASCEIDRTRKILYVADTGNQRVMAYEISASKAGRGPLEGTVVCGGHGRGTSLSQLECPIDLALDGDGIYVCDYGNHRVLRWELSSDGLSAASEAGQLVA</sequence>
<dbReference type="Proteomes" id="UP000007800">
    <property type="component" value="Unassembled WGS sequence"/>
</dbReference>
<dbReference type="OMA" id="KWRDGGR"/>
<dbReference type="InterPro" id="IPR001258">
    <property type="entry name" value="NHL_repeat"/>
</dbReference>
<accession>C5K919</accession>
<reference evidence="2 3" key="1">
    <citation type="submission" date="2008-07" db="EMBL/GenBank/DDBJ databases">
        <authorList>
            <person name="El-Sayed N."/>
            <person name="Caler E."/>
            <person name="Inman J."/>
            <person name="Amedeo P."/>
            <person name="Hass B."/>
            <person name="Wortman J."/>
        </authorList>
    </citation>
    <scope>NUCLEOTIDE SEQUENCE [LARGE SCALE GENOMIC DNA]</scope>
    <source>
        <strain evidence="3">ATCC 50983 / TXsc</strain>
    </source>
</reference>
<evidence type="ECO:0000313" key="3">
    <source>
        <dbReference type="Proteomes" id="UP000007800"/>
    </source>
</evidence>
<dbReference type="Pfam" id="PF01436">
    <property type="entry name" value="NHL"/>
    <property type="match status" value="1"/>
</dbReference>
<dbReference type="Gene3D" id="2.120.10.30">
    <property type="entry name" value="TolB, C-terminal domain"/>
    <property type="match status" value="1"/>
</dbReference>
<feature type="non-terminal residue" evidence="2">
    <location>
        <position position="158"/>
    </location>
</feature>
<feature type="non-terminal residue" evidence="2">
    <location>
        <position position="1"/>
    </location>
</feature>
<dbReference type="AlphaFoldDB" id="C5K919"/>
<evidence type="ECO:0000256" key="1">
    <source>
        <dbReference type="ARBA" id="ARBA00022737"/>
    </source>
</evidence>
<dbReference type="OrthoDB" id="342730at2759"/>
<protein>
    <recommendedName>
        <fullName evidence="4">NHL repeat-containing protein</fullName>
    </recommendedName>
</protein>
<name>C5K919_PERM5</name>
<gene>
    <name evidence="2" type="ORF">Pmar_PMAR024234</name>
</gene>
<evidence type="ECO:0008006" key="4">
    <source>
        <dbReference type="Google" id="ProtNLM"/>
    </source>
</evidence>
<keyword evidence="3" id="KW-1185">Reference proteome</keyword>
<dbReference type="GeneID" id="9049611"/>
<organism evidence="3">
    <name type="scientific">Perkinsus marinus (strain ATCC 50983 / TXsc)</name>
    <dbReference type="NCBI Taxonomy" id="423536"/>
    <lineage>
        <taxon>Eukaryota</taxon>
        <taxon>Sar</taxon>
        <taxon>Alveolata</taxon>
        <taxon>Perkinsozoa</taxon>
        <taxon>Perkinsea</taxon>
        <taxon>Perkinsida</taxon>
        <taxon>Perkinsidae</taxon>
        <taxon>Perkinsus</taxon>
    </lineage>
</organism>
<dbReference type="RefSeq" id="XP_002787229.1">
    <property type="nucleotide sequence ID" value="XM_002787183.1"/>
</dbReference>
<dbReference type="InterPro" id="IPR011042">
    <property type="entry name" value="6-blade_b-propeller_TolB-like"/>
</dbReference>
<dbReference type="SUPFAM" id="SSF63825">
    <property type="entry name" value="YWTD domain"/>
    <property type="match status" value="1"/>
</dbReference>
<dbReference type="InParanoid" id="C5K919"/>
<keyword evidence="1" id="KW-0677">Repeat</keyword>